<dbReference type="Gene3D" id="1.10.10.10">
    <property type="entry name" value="Winged helix-like DNA-binding domain superfamily/Winged helix DNA-binding domain"/>
    <property type="match status" value="1"/>
</dbReference>
<organism evidence="2 3">
    <name type="scientific">Gottfriedia solisilvae</name>
    <dbReference type="NCBI Taxonomy" id="1516104"/>
    <lineage>
        <taxon>Bacteria</taxon>
        <taxon>Bacillati</taxon>
        <taxon>Bacillota</taxon>
        <taxon>Bacilli</taxon>
        <taxon>Bacillales</taxon>
        <taxon>Bacillaceae</taxon>
        <taxon>Gottfriedia</taxon>
    </lineage>
</organism>
<name>A0A8J3AK79_9BACI</name>
<dbReference type="Proteomes" id="UP000626244">
    <property type="component" value="Unassembled WGS sequence"/>
</dbReference>
<dbReference type="SUPFAM" id="SSF88659">
    <property type="entry name" value="Sigma3 and sigma4 domains of RNA polymerase sigma factors"/>
    <property type="match status" value="1"/>
</dbReference>
<dbReference type="InterPro" id="IPR029491">
    <property type="entry name" value="Helicase_HTH"/>
</dbReference>
<dbReference type="InterPro" id="IPR013324">
    <property type="entry name" value="RNA_pol_sigma_r3/r4-like"/>
</dbReference>
<dbReference type="RefSeq" id="WP_087999384.1">
    <property type="nucleotide sequence ID" value="NZ_BMHB01000001.1"/>
</dbReference>
<reference evidence="3" key="1">
    <citation type="journal article" date="2019" name="Int. J. Syst. Evol. Microbiol.">
        <title>The Global Catalogue of Microorganisms (GCM) 10K type strain sequencing project: providing services to taxonomists for standard genome sequencing and annotation.</title>
        <authorList>
            <consortium name="The Broad Institute Genomics Platform"/>
            <consortium name="The Broad Institute Genome Sequencing Center for Infectious Disease"/>
            <person name="Wu L."/>
            <person name="Ma J."/>
        </authorList>
    </citation>
    <scope>NUCLEOTIDE SEQUENCE [LARGE SCALE GENOMIC DNA]</scope>
    <source>
        <strain evidence="3">CGMCC 1.14993</strain>
    </source>
</reference>
<dbReference type="EMBL" id="BMHB01000001">
    <property type="protein sequence ID" value="GGI12205.1"/>
    <property type="molecule type" value="Genomic_DNA"/>
</dbReference>
<dbReference type="PIRSF" id="PIRSF021350">
    <property type="entry name" value="UCP021350"/>
    <property type="match status" value="1"/>
</dbReference>
<protein>
    <recommendedName>
        <fullName evidence="1">Helicase Helix-turn-helix domain-containing protein</fullName>
    </recommendedName>
</protein>
<dbReference type="OrthoDB" id="2354672at2"/>
<dbReference type="AlphaFoldDB" id="A0A8J3AK79"/>
<accession>A0A8J3AK79</accession>
<dbReference type="InterPro" id="IPR036388">
    <property type="entry name" value="WH-like_DNA-bd_sf"/>
</dbReference>
<gene>
    <name evidence="2" type="ORF">GCM10007380_11700</name>
</gene>
<evidence type="ECO:0000313" key="3">
    <source>
        <dbReference type="Proteomes" id="UP000626244"/>
    </source>
</evidence>
<proteinExistence type="predicted"/>
<evidence type="ECO:0000259" key="1">
    <source>
        <dbReference type="Pfam" id="PF14493"/>
    </source>
</evidence>
<evidence type="ECO:0000313" key="2">
    <source>
        <dbReference type="EMBL" id="GGI12205.1"/>
    </source>
</evidence>
<comment type="caution">
    <text evidence="2">The sequence shown here is derived from an EMBL/GenBank/DDBJ whole genome shotgun (WGS) entry which is preliminary data.</text>
</comment>
<feature type="domain" description="Helicase Helix-turn-helix" evidence="1">
    <location>
        <begin position="261"/>
        <end position="346"/>
    </location>
</feature>
<dbReference type="InterPro" id="IPR008308">
    <property type="entry name" value="YpbB-like"/>
</dbReference>
<sequence>MNKLTILEEVVLFLVNRYNGERTIQGITYLLKGKQSAQIIQDSHFYQVTNFFGLYQFLTQQDMQDLVKGLKEKGYLEKIEGNNIYRISHKGSNYLQNVKCEFLNFQYINGLRFASVQKIFWKRLSLFFQTIANINQNIKYFRAVQQENDVQDWVKNELLSAKGSKKDLVIHFHSELEHILQQLQFDEASIIVKRLSGANTYGMTLEQIASKENKSEELIYIQSINAMHHLLTILTEQIAKYPFLSRFLKGSISSNITNTSIETKRLLEAGKSIKEIAAIRHLKISTIEDHIVECVLSDELISIDQFISKEEYSKIKGKIEELQTRKLKDIKESLLNEVTYFQIRITLARMGDLKWN</sequence>
<keyword evidence="3" id="KW-1185">Reference proteome</keyword>
<dbReference type="Pfam" id="PF14493">
    <property type="entry name" value="HTH_40"/>
    <property type="match status" value="1"/>
</dbReference>